<dbReference type="Proteomes" id="UP000254280">
    <property type="component" value="Unassembled WGS sequence"/>
</dbReference>
<sequence length="69" mass="7870">MAGIQPTKNAEKANIVKALREQFPLDILLPIIGLKRSTFFYHLTDKVDKNAEIVQKVVEIYHENQGNYG</sequence>
<reference evidence="1 2" key="1">
    <citation type="submission" date="2018-06" db="EMBL/GenBank/DDBJ databases">
        <authorList>
            <consortium name="Pathogen Informatics"/>
            <person name="Doyle S."/>
        </authorList>
    </citation>
    <scope>NUCLEOTIDE SEQUENCE [LARGE SCALE GENOMIC DNA]</scope>
    <source>
        <strain evidence="1 2">NCTC10699</strain>
    </source>
</reference>
<dbReference type="AlphaFoldDB" id="A0A379B4Q7"/>
<organism evidence="1 2">
    <name type="scientific">[Pasteurella] mairii</name>
    <dbReference type="NCBI Taxonomy" id="757"/>
    <lineage>
        <taxon>Bacteria</taxon>
        <taxon>Pseudomonadati</taxon>
        <taxon>Pseudomonadota</taxon>
        <taxon>Gammaproteobacteria</taxon>
        <taxon>Pasteurellales</taxon>
        <taxon>Pasteurellaceae</taxon>
    </lineage>
</organism>
<accession>A0A379B4Q7</accession>
<evidence type="ECO:0000313" key="1">
    <source>
        <dbReference type="EMBL" id="SUB33615.1"/>
    </source>
</evidence>
<proteinExistence type="predicted"/>
<evidence type="ECO:0000313" key="2">
    <source>
        <dbReference type="Proteomes" id="UP000254280"/>
    </source>
</evidence>
<name>A0A379B4Q7_9PAST</name>
<keyword evidence="2" id="KW-1185">Reference proteome</keyword>
<dbReference type="EMBL" id="UGSS01000002">
    <property type="protein sequence ID" value="SUB33615.1"/>
    <property type="molecule type" value="Genomic_DNA"/>
</dbReference>
<gene>
    <name evidence="1" type="ORF">NCTC10699_01242</name>
</gene>
<protein>
    <submittedName>
        <fullName evidence="1">Uncharacterized protein</fullName>
    </submittedName>
</protein>